<dbReference type="AlphaFoldDB" id="A0A7C4ATH4"/>
<organism evidence="1">
    <name type="scientific">Desulfomonile tiedjei</name>
    <dbReference type="NCBI Taxonomy" id="2358"/>
    <lineage>
        <taxon>Bacteria</taxon>
        <taxon>Pseudomonadati</taxon>
        <taxon>Thermodesulfobacteriota</taxon>
        <taxon>Desulfomonilia</taxon>
        <taxon>Desulfomonilales</taxon>
        <taxon>Desulfomonilaceae</taxon>
        <taxon>Desulfomonile</taxon>
    </lineage>
</organism>
<sequence>MLKMEGSRVRMTPENIHNMLKQGLSFKEIAARCEVFEDAIDASLVRWLNQGRWPIEDDAAAA</sequence>
<name>A0A7C4ATH4_9BACT</name>
<gene>
    <name evidence="1" type="ORF">ENV54_12575</name>
</gene>
<protein>
    <recommendedName>
        <fullName evidence="2">Helix-turn-helix domain-containing protein</fullName>
    </recommendedName>
</protein>
<accession>A0A7C4ATH4</accession>
<evidence type="ECO:0000313" key="1">
    <source>
        <dbReference type="EMBL" id="HGH62120.1"/>
    </source>
</evidence>
<evidence type="ECO:0008006" key="2">
    <source>
        <dbReference type="Google" id="ProtNLM"/>
    </source>
</evidence>
<dbReference type="EMBL" id="DTGT01000409">
    <property type="protein sequence ID" value="HGH62120.1"/>
    <property type="molecule type" value="Genomic_DNA"/>
</dbReference>
<comment type="caution">
    <text evidence="1">The sequence shown here is derived from an EMBL/GenBank/DDBJ whole genome shotgun (WGS) entry which is preliminary data.</text>
</comment>
<proteinExistence type="predicted"/>
<reference evidence="1" key="1">
    <citation type="journal article" date="2020" name="mSystems">
        <title>Genome- and Community-Level Interaction Insights into Carbon Utilization and Element Cycling Functions of Hydrothermarchaeota in Hydrothermal Sediment.</title>
        <authorList>
            <person name="Zhou Z."/>
            <person name="Liu Y."/>
            <person name="Xu W."/>
            <person name="Pan J."/>
            <person name="Luo Z.H."/>
            <person name="Li M."/>
        </authorList>
    </citation>
    <scope>NUCLEOTIDE SEQUENCE [LARGE SCALE GENOMIC DNA]</scope>
    <source>
        <strain evidence="1">SpSt-769</strain>
    </source>
</reference>